<protein>
    <submittedName>
        <fullName evidence="1">Uncharacterized protein</fullName>
    </submittedName>
</protein>
<dbReference type="EMBL" id="LR797252">
    <property type="protein sequence ID" value="CAB4196587.1"/>
    <property type="molecule type" value="Genomic_DNA"/>
</dbReference>
<organism evidence="1">
    <name type="scientific">uncultured Caudovirales phage</name>
    <dbReference type="NCBI Taxonomy" id="2100421"/>
    <lineage>
        <taxon>Viruses</taxon>
        <taxon>Duplodnaviria</taxon>
        <taxon>Heunggongvirae</taxon>
        <taxon>Uroviricota</taxon>
        <taxon>Caudoviricetes</taxon>
        <taxon>Peduoviridae</taxon>
        <taxon>Maltschvirus</taxon>
        <taxon>Maltschvirus maltsch</taxon>
    </lineage>
</organism>
<gene>
    <name evidence="1" type="ORF">UFOVP1290_107</name>
</gene>
<accession>A0A6J5RQN4</accession>
<evidence type="ECO:0000313" key="1">
    <source>
        <dbReference type="EMBL" id="CAB4196587.1"/>
    </source>
</evidence>
<reference evidence="1" key="1">
    <citation type="submission" date="2020-05" db="EMBL/GenBank/DDBJ databases">
        <authorList>
            <person name="Chiriac C."/>
            <person name="Salcher M."/>
            <person name="Ghai R."/>
            <person name="Kavagutti S V."/>
        </authorList>
    </citation>
    <scope>NUCLEOTIDE SEQUENCE</scope>
</reference>
<name>A0A6J5RQN4_9CAUD</name>
<proteinExistence type="predicted"/>
<sequence>MNNISKEEYLRLINELLEEDVDEEENFIDPSANHWIPSESPLKDKIPIKIQSGIIDLTKIKKDKIKQYLFNSDTFTVDNYIIKIIRNLSNSKISIKIFEEKFRTPSGAPCRMTYKVNLRKDSRFTNCPWINKLDYYGHMLQNTDQDIFVEVIKWLQIAKKLSSFT</sequence>